<accession>A0A9W9AHC6</accession>
<dbReference type="Proteomes" id="UP001150238">
    <property type="component" value="Unassembled WGS sequence"/>
</dbReference>
<sequence length="196" mass="22603">MERIVNFNAILFPSDGRPPTIVQLMTSPMSLPGHHTSYTINPSRMPHPEVHMDYIAENLGPRAWKYQLVEALDCMNRKFACPYIIFYPVVSRDGMPFPVNRAIRDIQGRRFNEDNAWRGNVLVAKYHDNPFSSLMDASMADFPILKNYLLSHGCPQVSTSIKLNLFHAHLHVCPLVTMMPLPPFLIFLRQRILYHI</sequence>
<gene>
    <name evidence="1" type="ORF">C8J55DRAFT_474213</name>
</gene>
<name>A0A9W9AHC6_9AGAR</name>
<proteinExistence type="predicted"/>
<dbReference type="AlphaFoldDB" id="A0A9W9AHC6"/>
<evidence type="ECO:0000313" key="1">
    <source>
        <dbReference type="EMBL" id="KAJ4481739.1"/>
    </source>
</evidence>
<reference evidence="1" key="2">
    <citation type="journal article" date="2023" name="Proc. Natl. Acad. Sci. U.S.A.">
        <title>A global phylogenomic analysis of the shiitake genus Lentinula.</title>
        <authorList>
            <person name="Sierra-Patev S."/>
            <person name="Min B."/>
            <person name="Naranjo-Ortiz M."/>
            <person name="Looney B."/>
            <person name="Konkel Z."/>
            <person name="Slot J.C."/>
            <person name="Sakamoto Y."/>
            <person name="Steenwyk J.L."/>
            <person name="Rokas A."/>
            <person name="Carro J."/>
            <person name="Camarero S."/>
            <person name="Ferreira P."/>
            <person name="Molpeceres G."/>
            <person name="Ruiz-Duenas F.J."/>
            <person name="Serrano A."/>
            <person name="Henrissat B."/>
            <person name="Drula E."/>
            <person name="Hughes K.W."/>
            <person name="Mata J.L."/>
            <person name="Ishikawa N.K."/>
            <person name="Vargas-Isla R."/>
            <person name="Ushijima S."/>
            <person name="Smith C.A."/>
            <person name="Donoghue J."/>
            <person name="Ahrendt S."/>
            <person name="Andreopoulos W."/>
            <person name="He G."/>
            <person name="LaButti K."/>
            <person name="Lipzen A."/>
            <person name="Ng V."/>
            <person name="Riley R."/>
            <person name="Sandor L."/>
            <person name="Barry K."/>
            <person name="Martinez A.T."/>
            <person name="Xiao Y."/>
            <person name="Gibbons J.G."/>
            <person name="Terashima K."/>
            <person name="Grigoriev I.V."/>
            <person name="Hibbett D."/>
        </authorList>
    </citation>
    <scope>NUCLEOTIDE SEQUENCE</scope>
    <source>
        <strain evidence="1">Sp2 HRB7682 ss15</strain>
    </source>
</reference>
<organism evidence="1 2">
    <name type="scientific">Lentinula lateritia</name>
    <dbReference type="NCBI Taxonomy" id="40482"/>
    <lineage>
        <taxon>Eukaryota</taxon>
        <taxon>Fungi</taxon>
        <taxon>Dikarya</taxon>
        <taxon>Basidiomycota</taxon>
        <taxon>Agaricomycotina</taxon>
        <taxon>Agaricomycetes</taxon>
        <taxon>Agaricomycetidae</taxon>
        <taxon>Agaricales</taxon>
        <taxon>Marasmiineae</taxon>
        <taxon>Omphalotaceae</taxon>
        <taxon>Lentinula</taxon>
    </lineage>
</organism>
<dbReference type="EMBL" id="JANVFS010000014">
    <property type="protein sequence ID" value="KAJ4481739.1"/>
    <property type="molecule type" value="Genomic_DNA"/>
</dbReference>
<comment type="caution">
    <text evidence="1">The sequence shown here is derived from an EMBL/GenBank/DDBJ whole genome shotgun (WGS) entry which is preliminary data.</text>
</comment>
<evidence type="ECO:0000313" key="2">
    <source>
        <dbReference type="Proteomes" id="UP001150238"/>
    </source>
</evidence>
<protein>
    <submittedName>
        <fullName evidence="1">Uncharacterized protein</fullName>
    </submittedName>
</protein>
<reference evidence="1" key="1">
    <citation type="submission" date="2022-08" db="EMBL/GenBank/DDBJ databases">
        <authorList>
            <consortium name="DOE Joint Genome Institute"/>
            <person name="Min B."/>
            <person name="Riley R."/>
            <person name="Sierra-Patev S."/>
            <person name="Naranjo-Ortiz M."/>
            <person name="Looney B."/>
            <person name="Konkel Z."/>
            <person name="Slot J.C."/>
            <person name="Sakamoto Y."/>
            <person name="Steenwyk J.L."/>
            <person name="Rokas A."/>
            <person name="Carro J."/>
            <person name="Camarero S."/>
            <person name="Ferreira P."/>
            <person name="Molpeceres G."/>
            <person name="Ruiz-Duenas F.J."/>
            <person name="Serrano A."/>
            <person name="Henrissat B."/>
            <person name="Drula E."/>
            <person name="Hughes K.W."/>
            <person name="Mata J.L."/>
            <person name="Ishikawa N.K."/>
            <person name="Vargas-Isla R."/>
            <person name="Ushijima S."/>
            <person name="Smith C.A."/>
            <person name="Ahrendt S."/>
            <person name="Andreopoulos W."/>
            <person name="He G."/>
            <person name="Labutti K."/>
            <person name="Lipzen A."/>
            <person name="Ng V."/>
            <person name="Sandor L."/>
            <person name="Barry K."/>
            <person name="Martinez A.T."/>
            <person name="Xiao Y."/>
            <person name="Gibbons J.G."/>
            <person name="Terashima K."/>
            <person name="Hibbett D.S."/>
            <person name="Grigoriev I.V."/>
        </authorList>
    </citation>
    <scope>NUCLEOTIDE SEQUENCE</scope>
    <source>
        <strain evidence="1">Sp2 HRB7682 ss15</strain>
    </source>
</reference>